<evidence type="ECO:0000256" key="2">
    <source>
        <dbReference type="ARBA" id="ARBA00022525"/>
    </source>
</evidence>
<comment type="subcellular location">
    <subcellularLocation>
        <location evidence="1">Secreted</location>
    </subcellularLocation>
</comment>
<organism evidence="3 4">
    <name type="scientific">Methylopila jiangsuensis</name>
    <dbReference type="NCBI Taxonomy" id="586230"/>
    <lineage>
        <taxon>Bacteria</taxon>
        <taxon>Pseudomonadati</taxon>
        <taxon>Pseudomonadota</taxon>
        <taxon>Alphaproteobacteria</taxon>
        <taxon>Hyphomicrobiales</taxon>
        <taxon>Methylopilaceae</taxon>
        <taxon>Methylopila</taxon>
    </lineage>
</organism>
<dbReference type="GO" id="GO:0005509">
    <property type="term" value="F:calcium ion binding"/>
    <property type="evidence" value="ECO:0007669"/>
    <property type="project" value="InterPro"/>
</dbReference>
<dbReference type="InterPro" id="IPR050557">
    <property type="entry name" value="RTX_toxin/Mannuronan_C5-epim"/>
</dbReference>
<evidence type="ECO:0000313" key="3">
    <source>
        <dbReference type="EMBL" id="GLK76294.1"/>
    </source>
</evidence>
<gene>
    <name evidence="3" type="ORF">GCM10008171_15480</name>
</gene>
<protein>
    <recommendedName>
        <fullName evidence="5">Hemolysin-type calcium-binding repeat-containing protein</fullName>
    </recommendedName>
</protein>
<evidence type="ECO:0008006" key="5">
    <source>
        <dbReference type="Google" id="ProtNLM"/>
    </source>
</evidence>
<comment type="caution">
    <text evidence="3">The sequence shown here is derived from an EMBL/GenBank/DDBJ whole genome shotgun (WGS) entry which is preliminary data.</text>
</comment>
<dbReference type="PRINTS" id="PR00313">
    <property type="entry name" value="CABNDNGRPT"/>
</dbReference>
<evidence type="ECO:0000256" key="1">
    <source>
        <dbReference type="ARBA" id="ARBA00004613"/>
    </source>
</evidence>
<dbReference type="InterPro" id="IPR018511">
    <property type="entry name" value="Hemolysin-typ_Ca-bd_CS"/>
</dbReference>
<reference evidence="3" key="2">
    <citation type="submission" date="2023-01" db="EMBL/GenBank/DDBJ databases">
        <authorList>
            <person name="Sun Q."/>
            <person name="Evtushenko L."/>
        </authorList>
    </citation>
    <scope>NUCLEOTIDE SEQUENCE</scope>
    <source>
        <strain evidence="3">VKM B-2555</strain>
    </source>
</reference>
<name>A0A9W6JIC5_9HYPH</name>
<dbReference type="PANTHER" id="PTHR38340:SF1">
    <property type="entry name" value="S-LAYER PROTEIN"/>
    <property type="match status" value="1"/>
</dbReference>
<dbReference type="PROSITE" id="PS00330">
    <property type="entry name" value="HEMOLYSIN_CALCIUM"/>
    <property type="match status" value="4"/>
</dbReference>
<keyword evidence="4" id="KW-1185">Reference proteome</keyword>
<dbReference type="InterPro" id="IPR001343">
    <property type="entry name" value="Hemolysn_Ca-bd"/>
</dbReference>
<dbReference type="InterPro" id="IPR011049">
    <property type="entry name" value="Serralysin-like_metalloprot_C"/>
</dbReference>
<dbReference type="EMBL" id="BSFK01000007">
    <property type="protein sequence ID" value="GLK76294.1"/>
    <property type="molecule type" value="Genomic_DNA"/>
</dbReference>
<dbReference type="PANTHER" id="PTHR38340">
    <property type="entry name" value="S-LAYER PROTEIN"/>
    <property type="match status" value="1"/>
</dbReference>
<dbReference type="GO" id="GO:0005576">
    <property type="term" value="C:extracellular region"/>
    <property type="evidence" value="ECO:0007669"/>
    <property type="project" value="UniProtKB-SubCell"/>
</dbReference>
<dbReference type="Proteomes" id="UP001143364">
    <property type="component" value="Unassembled WGS sequence"/>
</dbReference>
<reference evidence="3" key="1">
    <citation type="journal article" date="2014" name="Int. J. Syst. Evol. Microbiol.">
        <title>Complete genome sequence of Corynebacterium casei LMG S-19264T (=DSM 44701T), isolated from a smear-ripened cheese.</title>
        <authorList>
            <consortium name="US DOE Joint Genome Institute (JGI-PGF)"/>
            <person name="Walter F."/>
            <person name="Albersmeier A."/>
            <person name="Kalinowski J."/>
            <person name="Ruckert C."/>
        </authorList>
    </citation>
    <scope>NUCLEOTIDE SEQUENCE</scope>
    <source>
        <strain evidence="3">VKM B-2555</strain>
    </source>
</reference>
<dbReference type="SUPFAM" id="SSF51120">
    <property type="entry name" value="beta-Roll"/>
    <property type="match status" value="2"/>
</dbReference>
<keyword evidence="2" id="KW-0964">Secreted</keyword>
<dbReference type="Gene3D" id="2.150.10.10">
    <property type="entry name" value="Serralysin-like metalloprotease, C-terminal"/>
    <property type="match status" value="2"/>
</dbReference>
<proteinExistence type="predicted"/>
<sequence length="355" mass="36323">MINFSVGDFKVAIIRGTNAGDARTGTALADRIYGLLGADTLRGAGGNDYLSGDGGNDTLYGDAGDDELHGGQGADRLEGGDGDDFLFGGLDTVQDALIGGAGDDVVAVGALDRADGGTGLDTLVIGGVYDLGEYNEDGVKYNIDLTKIDGATSVATGYKGSYARNFERAEIYVGDALGGSKITGTTGDDVISVSTVFNGTGFGGVVIRGGNGNDEITGGAGDDLIFGDAGDDILSGGYGSDKIYGGAGSDLFRLSLTEFDGPDIYYGVTADDAFLIDLEGIGYQNLDIARAIDRDNPVVSARNPVVSSDNPQFLYNTRTGALSFDADGIGGEAAFIVGYLDGKPALTDAQFLFDL</sequence>
<accession>A0A9W6JIC5</accession>
<dbReference type="AlphaFoldDB" id="A0A9W6JIC5"/>
<evidence type="ECO:0000313" key="4">
    <source>
        <dbReference type="Proteomes" id="UP001143364"/>
    </source>
</evidence>
<dbReference type="Pfam" id="PF00353">
    <property type="entry name" value="HemolysinCabind"/>
    <property type="match status" value="4"/>
</dbReference>